<accession>A0ABT1NR71</accession>
<dbReference type="PANTHER" id="PTHR43179:SF12">
    <property type="entry name" value="GALACTOFURANOSYLTRANSFERASE GLFT2"/>
    <property type="match status" value="1"/>
</dbReference>
<evidence type="ECO:0000256" key="3">
    <source>
        <dbReference type="ARBA" id="ARBA00022676"/>
    </source>
</evidence>
<evidence type="ECO:0000256" key="2">
    <source>
        <dbReference type="ARBA" id="ARBA00006739"/>
    </source>
</evidence>
<evidence type="ECO:0000259" key="5">
    <source>
        <dbReference type="Pfam" id="PF10111"/>
    </source>
</evidence>
<keyword evidence="3 6" id="KW-0328">Glycosyltransferase</keyword>
<dbReference type="Pfam" id="PF10111">
    <property type="entry name" value="Glyco_tranf_2_2"/>
    <property type="match status" value="1"/>
</dbReference>
<protein>
    <submittedName>
        <fullName evidence="6">Galactosyltransferase-related protein</fullName>
    </submittedName>
</protein>
<evidence type="ECO:0000256" key="4">
    <source>
        <dbReference type="ARBA" id="ARBA00022679"/>
    </source>
</evidence>
<dbReference type="RefSeq" id="WP_255865548.1">
    <property type="nucleotide sequence ID" value="NZ_CP104263.1"/>
</dbReference>
<dbReference type="InterPro" id="IPR019290">
    <property type="entry name" value="GlycosylTrfase-like_prok"/>
</dbReference>
<evidence type="ECO:0000313" key="7">
    <source>
        <dbReference type="Proteomes" id="UP001206924"/>
    </source>
</evidence>
<dbReference type="EMBL" id="JANFLP010000008">
    <property type="protein sequence ID" value="MCQ1950101.1"/>
    <property type="molecule type" value="Genomic_DNA"/>
</dbReference>
<reference evidence="6 7" key="1">
    <citation type="submission" date="2022-07" db="EMBL/GenBank/DDBJ databases">
        <title>Novel species in genus Arthrobacter.</title>
        <authorList>
            <person name="Liu Y."/>
        </authorList>
    </citation>
    <scope>NUCLEOTIDE SEQUENCE [LARGE SCALE GENOMIC DNA]</scope>
    <source>
        <strain evidence="7">zg-Y859</strain>
    </source>
</reference>
<dbReference type="Gene3D" id="3.90.550.10">
    <property type="entry name" value="Spore Coat Polysaccharide Biosynthesis Protein SpsA, Chain A"/>
    <property type="match status" value="1"/>
</dbReference>
<dbReference type="Proteomes" id="UP001206924">
    <property type="component" value="Unassembled WGS sequence"/>
</dbReference>
<sequence length="301" mass="32508">MQPQQTGPDQAFSVLIISSGRDAHLANAVRGISRSTRRPTEIVVCYLNQPEAVPPPSDVPLRVVHAASGPGEPLPLGAGRNAAAAAAQCETLVFLDVDCIPGIGMFEHLLSDLDRTGGLVMACPRYLAADADVPAWVSDGDEQVLIRDSVPHHARAALAPAQGEPAIASREYALFWSLGFAVHRETFERIGGFDESFAGYGGEDTDFAFTAQRQAVPLAFSGATMFHQHHGVHRPPLQHLESIVINAKAFRGKWGSWPMTGWLDAFARDGYVSWDRDGGDLRLLRRPAPDELAAARVNAPY</sequence>
<keyword evidence="4" id="KW-0808">Transferase</keyword>
<dbReference type="GO" id="GO:0016757">
    <property type="term" value="F:glycosyltransferase activity"/>
    <property type="evidence" value="ECO:0007669"/>
    <property type="project" value="UniProtKB-KW"/>
</dbReference>
<feature type="domain" description="Glycosyltransferase 2-like prokaryotic type" evidence="5">
    <location>
        <begin position="76"/>
        <end position="208"/>
    </location>
</feature>
<proteinExistence type="inferred from homology"/>
<gene>
    <name evidence="6" type="ORF">NNX28_09190</name>
</gene>
<evidence type="ECO:0000256" key="1">
    <source>
        <dbReference type="ARBA" id="ARBA00004776"/>
    </source>
</evidence>
<comment type="caution">
    <text evidence="6">The sequence shown here is derived from an EMBL/GenBank/DDBJ whole genome shotgun (WGS) entry which is preliminary data.</text>
</comment>
<dbReference type="SUPFAM" id="SSF53448">
    <property type="entry name" value="Nucleotide-diphospho-sugar transferases"/>
    <property type="match status" value="1"/>
</dbReference>
<keyword evidence="7" id="KW-1185">Reference proteome</keyword>
<name>A0ABT1NR71_9MICC</name>
<comment type="similarity">
    <text evidence="2">Belongs to the glycosyltransferase 2 family.</text>
</comment>
<dbReference type="PANTHER" id="PTHR43179">
    <property type="entry name" value="RHAMNOSYLTRANSFERASE WBBL"/>
    <property type="match status" value="1"/>
</dbReference>
<organism evidence="6 7">
    <name type="scientific">Arthrobacter jinronghuae</name>
    <dbReference type="NCBI Taxonomy" id="2964609"/>
    <lineage>
        <taxon>Bacteria</taxon>
        <taxon>Bacillati</taxon>
        <taxon>Actinomycetota</taxon>
        <taxon>Actinomycetes</taxon>
        <taxon>Micrococcales</taxon>
        <taxon>Micrococcaceae</taxon>
        <taxon>Arthrobacter</taxon>
    </lineage>
</organism>
<evidence type="ECO:0000313" key="6">
    <source>
        <dbReference type="EMBL" id="MCQ1950101.1"/>
    </source>
</evidence>
<dbReference type="InterPro" id="IPR029044">
    <property type="entry name" value="Nucleotide-diphossugar_trans"/>
</dbReference>
<comment type="pathway">
    <text evidence="1">Cell wall biogenesis; cell wall polysaccharide biosynthesis.</text>
</comment>